<keyword evidence="4" id="KW-0735">Signal-anchor</keyword>
<dbReference type="PANTHER" id="PTHR23033:SF14">
    <property type="entry name" value="GLYCOPROTEIN-N-ACETYLGALACTOSAMINE 3-BETA-GALACTOSYLTRANSFERASE 1-RELATED"/>
    <property type="match status" value="1"/>
</dbReference>
<dbReference type="InterPro" id="IPR026050">
    <property type="entry name" value="C1GALT1/C1GALT1_chp1"/>
</dbReference>
<dbReference type="GO" id="GO:0016020">
    <property type="term" value="C:membrane"/>
    <property type="evidence" value="ECO:0007669"/>
    <property type="project" value="UniProtKB-SubCell"/>
</dbReference>
<dbReference type="Proteomes" id="UP000007798">
    <property type="component" value="Unassembled WGS sequence"/>
</dbReference>
<dbReference type="PANTHER" id="PTHR23033">
    <property type="entry name" value="BETA1,3-GALACTOSYLTRANSFERASE"/>
    <property type="match status" value="1"/>
</dbReference>
<dbReference type="AlphaFoldDB" id="A0A0Q9WZE4"/>
<evidence type="ECO:0000256" key="6">
    <source>
        <dbReference type="ARBA" id="ARBA00023136"/>
    </source>
</evidence>
<evidence type="ECO:0000256" key="7">
    <source>
        <dbReference type="SAM" id="Phobius"/>
    </source>
</evidence>
<dbReference type="STRING" id="7260.A0A0Q9WZE4"/>
<gene>
    <name evidence="8" type="primary">Dwil\GK27259</name>
    <name evidence="8" type="ORF">Dwil_GK27259</name>
</gene>
<dbReference type="Gene3D" id="3.90.550.50">
    <property type="match status" value="1"/>
</dbReference>
<feature type="transmembrane region" description="Helical" evidence="7">
    <location>
        <begin position="7"/>
        <end position="28"/>
    </location>
</feature>
<dbReference type="InParanoid" id="A0A0Q9WZE4"/>
<evidence type="ECO:0000256" key="5">
    <source>
        <dbReference type="ARBA" id="ARBA00022989"/>
    </source>
</evidence>
<keyword evidence="3 7" id="KW-0812">Transmembrane</keyword>
<keyword evidence="9" id="KW-1185">Reference proteome</keyword>
<dbReference type="EMBL" id="CH963876">
    <property type="protein sequence ID" value="KRF98536.1"/>
    <property type="molecule type" value="Genomic_DNA"/>
</dbReference>
<proteinExistence type="inferred from homology"/>
<dbReference type="OrthoDB" id="414175at2759"/>
<evidence type="ECO:0008006" key="10">
    <source>
        <dbReference type="Google" id="ProtNLM"/>
    </source>
</evidence>
<keyword evidence="6 7" id="KW-0472">Membrane</keyword>
<sequence>MSSLRRVYHPILLSTIAILGTLLIWNIYINQQYTKQLAIKQTHTHPTLQDELYDAIRILCLIPYNYKNPSSAQYVKRTWGKHCNYLVFVSGNVDAELEPYVPIVNATDNWTLVHRGLLYAYTYYHDKVDWFLKVEESSFVALENLRYLIHRKQYKPTEAIYFGYELKDANTQKPYVYCKSGYVISNEALRLYAADPDNEHCEHKVGIKEDLEIVRCLQHAGVASVDSRDEWGKETFLPIHISHQFAEGYSPWLRNASYHKVDVHTVPISQSAITFRLDFPPHMFNYYYFVYTVKLFGLPRP</sequence>
<comment type="subcellular location">
    <subcellularLocation>
        <location evidence="1">Membrane</location>
        <topology evidence="1">Single-pass type II membrane protein</topology>
    </subcellularLocation>
</comment>
<comment type="similarity">
    <text evidence="2">Belongs to the glycosyltransferase 31 family. Beta3-Gal-T subfamily.</text>
</comment>
<name>A0A0Q9WZE4_DROWI</name>
<dbReference type="KEGG" id="dwi:26529261"/>
<evidence type="ECO:0000256" key="3">
    <source>
        <dbReference type="ARBA" id="ARBA00022692"/>
    </source>
</evidence>
<accession>A0A0Q9WZE4</accession>
<keyword evidence="5 7" id="KW-1133">Transmembrane helix</keyword>
<organism evidence="8 9">
    <name type="scientific">Drosophila willistoni</name>
    <name type="common">Fruit fly</name>
    <dbReference type="NCBI Taxonomy" id="7260"/>
    <lineage>
        <taxon>Eukaryota</taxon>
        <taxon>Metazoa</taxon>
        <taxon>Ecdysozoa</taxon>
        <taxon>Arthropoda</taxon>
        <taxon>Hexapoda</taxon>
        <taxon>Insecta</taxon>
        <taxon>Pterygota</taxon>
        <taxon>Neoptera</taxon>
        <taxon>Endopterygota</taxon>
        <taxon>Diptera</taxon>
        <taxon>Brachycera</taxon>
        <taxon>Muscomorpha</taxon>
        <taxon>Ephydroidea</taxon>
        <taxon>Drosophilidae</taxon>
        <taxon>Drosophila</taxon>
        <taxon>Sophophora</taxon>
    </lineage>
</organism>
<reference evidence="8 9" key="1">
    <citation type="journal article" date="2007" name="Nature">
        <title>Evolution of genes and genomes on the Drosophila phylogeny.</title>
        <authorList>
            <consortium name="Drosophila 12 Genomes Consortium"/>
            <person name="Clark A.G."/>
            <person name="Eisen M.B."/>
            <person name="Smith D.R."/>
            <person name="Bergman C.M."/>
            <person name="Oliver B."/>
            <person name="Markow T.A."/>
            <person name="Kaufman T.C."/>
            <person name="Kellis M."/>
            <person name="Gelbart W."/>
            <person name="Iyer V.N."/>
            <person name="Pollard D.A."/>
            <person name="Sackton T.B."/>
            <person name="Larracuente A.M."/>
            <person name="Singh N.D."/>
            <person name="Abad J.P."/>
            <person name="Abt D.N."/>
            <person name="Adryan B."/>
            <person name="Aguade M."/>
            <person name="Akashi H."/>
            <person name="Anderson W.W."/>
            <person name="Aquadro C.F."/>
            <person name="Ardell D.H."/>
            <person name="Arguello R."/>
            <person name="Artieri C.G."/>
            <person name="Barbash D.A."/>
            <person name="Barker D."/>
            <person name="Barsanti P."/>
            <person name="Batterham P."/>
            <person name="Batzoglou S."/>
            <person name="Begun D."/>
            <person name="Bhutkar A."/>
            <person name="Blanco E."/>
            <person name="Bosak S.A."/>
            <person name="Bradley R.K."/>
            <person name="Brand A.D."/>
            <person name="Brent M.R."/>
            <person name="Brooks A.N."/>
            <person name="Brown R.H."/>
            <person name="Butlin R.K."/>
            <person name="Caggese C."/>
            <person name="Calvi B.R."/>
            <person name="Bernardo de Carvalho A."/>
            <person name="Caspi A."/>
            <person name="Castrezana S."/>
            <person name="Celniker S.E."/>
            <person name="Chang J.L."/>
            <person name="Chapple C."/>
            <person name="Chatterji S."/>
            <person name="Chinwalla A."/>
            <person name="Civetta A."/>
            <person name="Clifton S.W."/>
            <person name="Comeron J.M."/>
            <person name="Costello J.C."/>
            <person name="Coyne J.A."/>
            <person name="Daub J."/>
            <person name="David R.G."/>
            <person name="Delcher A.L."/>
            <person name="Delehaunty K."/>
            <person name="Do C.B."/>
            <person name="Ebling H."/>
            <person name="Edwards K."/>
            <person name="Eickbush T."/>
            <person name="Evans J.D."/>
            <person name="Filipski A."/>
            <person name="Findeiss S."/>
            <person name="Freyhult E."/>
            <person name="Fulton L."/>
            <person name="Fulton R."/>
            <person name="Garcia A.C."/>
            <person name="Gardiner A."/>
            <person name="Garfield D.A."/>
            <person name="Garvin B.E."/>
            <person name="Gibson G."/>
            <person name="Gilbert D."/>
            <person name="Gnerre S."/>
            <person name="Godfrey J."/>
            <person name="Good R."/>
            <person name="Gotea V."/>
            <person name="Gravely B."/>
            <person name="Greenberg A.J."/>
            <person name="Griffiths-Jones S."/>
            <person name="Gross S."/>
            <person name="Guigo R."/>
            <person name="Gustafson E.A."/>
            <person name="Haerty W."/>
            <person name="Hahn M.W."/>
            <person name="Halligan D.L."/>
            <person name="Halpern A.L."/>
            <person name="Halter G.M."/>
            <person name="Han M.V."/>
            <person name="Heger A."/>
            <person name="Hillier L."/>
            <person name="Hinrichs A.S."/>
            <person name="Holmes I."/>
            <person name="Hoskins R.A."/>
            <person name="Hubisz M.J."/>
            <person name="Hultmark D."/>
            <person name="Huntley M.A."/>
            <person name="Jaffe D.B."/>
            <person name="Jagadeeshan S."/>
            <person name="Jeck W.R."/>
            <person name="Johnson J."/>
            <person name="Jones C.D."/>
            <person name="Jordan W.C."/>
            <person name="Karpen G.H."/>
            <person name="Kataoka E."/>
            <person name="Keightley P.D."/>
            <person name="Kheradpour P."/>
            <person name="Kirkness E.F."/>
            <person name="Koerich L.B."/>
            <person name="Kristiansen K."/>
            <person name="Kudrna D."/>
            <person name="Kulathinal R.J."/>
            <person name="Kumar S."/>
            <person name="Kwok R."/>
            <person name="Lander E."/>
            <person name="Langley C.H."/>
            <person name="Lapoint R."/>
            <person name="Lazzaro B.P."/>
            <person name="Lee S.J."/>
            <person name="Levesque L."/>
            <person name="Li R."/>
            <person name="Lin C.F."/>
            <person name="Lin M.F."/>
            <person name="Lindblad-Toh K."/>
            <person name="Llopart A."/>
            <person name="Long M."/>
            <person name="Low L."/>
            <person name="Lozovsky E."/>
            <person name="Lu J."/>
            <person name="Luo M."/>
            <person name="Machado C.A."/>
            <person name="Makalowski W."/>
            <person name="Marzo M."/>
            <person name="Matsuda M."/>
            <person name="Matzkin L."/>
            <person name="McAllister B."/>
            <person name="McBride C.S."/>
            <person name="McKernan B."/>
            <person name="McKernan K."/>
            <person name="Mendez-Lago M."/>
            <person name="Minx P."/>
            <person name="Mollenhauer M.U."/>
            <person name="Montooth K."/>
            <person name="Mount S.M."/>
            <person name="Mu X."/>
            <person name="Myers E."/>
            <person name="Negre B."/>
            <person name="Newfeld S."/>
            <person name="Nielsen R."/>
            <person name="Noor M.A."/>
            <person name="O'Grady P."/>
            <person name="Pachter L."/>
            <person name="Papaceit M."/>
            <person name="Parisi M.J."/>
            <person name="Parisi M."/>
            <person name="Parts L."/>
            <person name="Pedersen J.S."/>
            <person name="Pesole G."/>
            <person name="Phillippy A.M."/>
            <person name="Ponting C.P."/>
            <person name="Pop M."/>
            <person name="Porcelli D."/>
            <person name="Powell J.R."/>
            <person name="Prohaska S."/>
            <person name="Pruitt K."/>
            <person name="Puig M."/>
            <person name="Quesneville H."/>
            <person name="Ram K.R."/>
            <person name="Rand D."/>
            <person name="Rasmussen M.D."/>
            <person name="Reed L.K."/>
            <person name="Reenan R."/>
            <person name="Reily A."/>
            <person name="Remington K.A."/>
            <person name="Rieger T.T."/>
            <person name="Ritchie M.G."/>
            <person name="Robin C."/>
            <person name="Rogers Y.H."/>
            <person name="Rohde C."/>
            <person name="Rozas J."/>
            <person name="Rubenfield M.J."/>
            <person name="Ruiz A."/>
            <person name="Russo S."/>
            <person name="Salzberg S.L."/>
            <person name="Sanchez-Gracia A."/>
            <person name="Saranga D.J."/>
            <person name="Sato H."/>
            <person name="Schaeffer S.W."/>
            <person name="Schatz M.C."/>
            <person name="Schlenke T."/>
            <person name="Schwartz R."/>
            <person name="Segarra C."/>
            <person name="Singh R.S."/>
            <person name="Sirot L."/>
            <person name="Sirota M."/>
            <person name="Sisneros N.B."/>
            <person name="Smith C.D."/>
            <person name="Smith T.F."/>
            <person name="Spieth J."/>
            <person name="Stage D.E."/>
            <person name="Stark A."/>
            <person name="Stephan W."/>
            <person name="Strausberg R.L."/>
            <person name="Strempel S."/>
            <person name="Sturgill D."/>
            <person name="Sutton G."/>
            <person name="Sutton G.G."/>
            <person name="Tao W."/>
            <person name="Teichmann S."/>
            <person name="Tobari Y.N."/>
            <person name="Tomimura Y."/>
            <person name="Tsolas J.M."/>
            <person name="Valente V.L."/>
            <person name="Venter E."/>
            <person name="Venter J.C."/>
            <person name="Vicario S."/>
            <person name="Vieira F.G."/>
            <person name="Vilella A.J."/>
            <person name="Villasante A."/>
            <person name="Walenz B."/>
            <person name="Wang J."/>
            <person name="Wasserman M."/>
            <person name="Watts T."/>
            <person name="Wilson D."/>
            <person name="Wilson R.K."/>
            <person name="Wing R.A."/>
            <person name="Wolfner M.F."/>
            <person name="Wong A."/>
            <person name="Wong G.K."/>
            <person name="Wu C.I."/>
            <person name="Wu G."/>
            <person name="Yamamoto D."/>
            <person name="Yang H.P."/>
            <person name="Yang S.P."/>
            <person name="Yorke J.A."/>
            <person name="Yoshida K."/>
            <person name="Zdobnov E."/>
            <person name="Zhang P."/>
            <person name="Zhang Y."/>
            <person name="Zimin A.V."/>
            <person name="Baldwin J."/>
            <person name="Abdouelleil A."/>
            <person name="Abdulkadir J."/>
            <person name="Abebe A."/>
            <person name="Abera B."/>
            <person name="Abreu J."/>
            <person name="Acer S.C."/>
            <person name="Aftuck L."/>
            <person name="Alexander A."/>
            <person name="An P."/>
            <person name="Anderson E."/>
            <person name="Anderson S."/>
            <person name="Arachi H."/>
            <person name="Azer M."/>
            <person name="Bachantsang P."/>
            <person name="Barry A."/>
            <person name="Bayul T."/>
            <person name="Berlin A."/>
            <person name="Bessette D."/>
            <person name="Bloom T."/>
            <person name="Blye J."/>
            <person name="Boguslavskiy L."/>
            <person name="Bonnet C."/>
            <person name="Boukhgalter B."/>
            <person name="Bourzgui I."/>
            <person name="Brown A."/>
            <person name="Cahill P."/>
            <person name="Channer S."/>
            <person name="Cheshatsang Y."/>
            <person name="Chuda L."/>
            <person name="Citroen M."/>
            <person name="Collymore A."/>
            <person name="Cooke P."/>
            <person name="Costello M."/>
            <person name="D'Aco K."/>
            <person name="Daza R."/>
            <person name="De Haan G."/>
            <person name="DeGray S."/>
            <person name="DeMaso C."/>
            <person name="Dhargay N."/>
            <person name="Dooley K."/>
            <person name="Dooley E."/>
            <person name="Doricent M."/>
            <person name="Dorje P."/>
            <person name="Dorjee K."/>
            <person name="Dupes A."/>
            <person name="Elong R."/>
            <person name="Falk J."/>
            <person name="Farina A."/>
            <person name="Faro S."/>
            <person name="Ferguson D."/>
            <person name="Fisher S."/>
            <person name="Foley C.D."/>
            <person name="Franke A."/>
            <person name="Friedrich D."/>
            <person name="Gadbois L."/>
            <person name="Gearin G."/>
            <person name="Gearin C.R."/>
            <person name="Giannoukos G."/>
            <person name="Goode T."/>
            <person name="Graham J."/>
            <person name="Grandbois E."/>
            <person name="Grewal S."/>
            <person name="Gyaltsen K."/>
            <person name="Hafez N."/>
            <person name="Hagos B."/>
            <person name="Hall J."/>
            <person name="Henson C."/>
            <person name="Hollinger A."/>
            <person name="Honan T."/>
            <person name="Huard M.D."/>
            <person name="Hughes L."/>
            <person name="Hurhula B."/>
            <person name="Husby M.E."/>
            <person name="Kamat A."/>
            <person name="Kanga B."/>
            <person name="Kashin S."/>
            <person name="Khazanovich D."/>
            <person name="Kisner P."/>
            <person name="Lance K."/>
            <person name="Lara M."/>
            <person name="Lee W."/>
            <person name="Lennon N."/>
            <person name="Letendre F."/>
            <person name="LeVine R."/>
            <person name="Lipovsky A."/>
            <person name="Liu X."/>
            <person name="Liu J."/>
            <person name="Liu S."/>
            <person name="Lokyitsang T."/>
            <person name="Lokyitsang Y."/>
            <person name="Lubonja R."/>
            <person name="Lui A."/>
            <person name="MacDonald P."/>
            <person name="Magnisalis V."/>
            <person name="Maru K."/>
            <person name="Matthews C."/>
            <person name="McCusker W."/>
            <person name="McDonough S."/>
            <person name="Mehta T."/>
            <person name="Meldrim J."/>
            <person name="Meneus L."/>
            <person name="Mihai O."/>
            <person name="Mihalev A."/>
            <person name="Mihova T."/>
            <person name="Mittelman R."/>
            <person name="Mlenga V."/>
            <person name="Montmayeur A."/>
            <person name="Mulrain L."/>
            <person name="Navidi A."/>
            <person name="Naylor J."/>
            <person name="Negash T."/>
            <person name="Nguyen T."/>
            <person name="Nguyen N."/>
            <person name="Nicol R."/>
            <person name="Norbu C."/>
            <person name="Norbu N."/>
            <person name="Novod N."/>
            <person name="O'Neill B."/>
            <person name="Osman S."/>
            <person name="Markiewicz E."/>
            <person name="Oyono O.L."/>
            <person name="Patti C."/>
            <person name="Phunkhang P."/>
            <person name="Pierre F."/>
            <person name="Priest M."/>
            <person name="Raghuraman S."/>
            <person name="Rege F."/>
            <person name="Reyes R."/>
            <person name="Rise C."/>
            <person name="Rogov P."/>
            <person name="Ross K."/>
            <person name="Ryan E."/>
            <person name="Settipalli S."/>
            <person name="Shea T."/>
            <person name="Sherpa N."/>
            <person name="Shi L."/>
            <person name="Shih D."/>
            <person name="Sparrow T."/>
            <person name="Spaulding J."/>
            <person name="Stalker J."/>
            <person name="Stange-Thomann N."/>
            <person name="Stavropoulos S."/>
            <person name="Stone C."/>
            <person name="Strader C."/>
            <person name="Tesfaye S."/>
            <person name="Thomson T."/>
            <person name="Thoulutsang Y."/>
            <person name="Thoulutsang D."/>
            <person name="Topham K."/>
            <person name="Topping I."/>
            <person name="Tsamla T."/>
            <person name="Vassiliev H."/>
            <person name="Vo A."/>
            <person name="Wangchuk T."/>
            <person name="Wangdi T."/>
            <person name="Weiand M."/>
            <person name="Wilkinson J."/>
            <person name="Wilson A."/>
            <person name="Yadav S."/>
            <person name="Young G."/>
            <person name="Yu Q."/>
            <person name="Zembek L."/>
            <person name="Zhong D."/>
            <person name="Zimmer A."/>
            <person name="Zwirko Z."/>
            <person name="Jaffe D.B."/>
            <person name="Alvarez P."/>
            <person name="Brockman W."/>
            <person name="Butler J."/>
            <person name="Chin C."/>
            <person name="Gnerre S."/>
            <person name="Grabherr M."/>
            <person name="Kleber M."/>
            <person name="Mauceli E."/>
            <person name="MacCallum I."/>
        </authorList>
    </citation>
    <scope>NUCLEOTIDE SEQUENCE [LARGE SCALE GENOMIC DNA]</scope>
    <source>
        <strain evidence="9">Tucson 14030-0811.24</strain>
    </source>
</reference>
<protein>
    <recommendedName>
        <fullName evidence="10">N-acetylgalactosaminide beta-1,3-galactosyltransferase</fullName>
    </recommendedName>
</protein>
<dbReference type="FunCoup" id="A0A0Q9WZE4">
    <property type="interactions" value="36"/>
</dbReference>
<evidence type="ECO:0000313" key="9">
    <source>
        <dbReference type="Proteomes" id="UP000007798"/>
    </source>
</evidence>
<dbReference type="GO" id="GO:0016263">
    <property type="term" value="F:glycoprotein-N-acetylgalactosamine 3-beta-galactosyltransferase activity"/>
    <property type="evidence" value="ECO:0007669"/>
    <property type="project" value="TreeGrafter"/>
</dbReference>
<evidence type="ECO:0000256" key="4">
    <source>
        <dbReference type="ARBA" id="ARBA00022968"/>
    </source>
</evidence>
<evidence type="ECO:0000313" key="8">
    <source>
        <dbReference type="EMBL" id="KRF98536.1"/>
    </source>
</evidence>
<evidence type="ECO:0000256" key="1">
    <source>
        <dbReference type="ARBA" id="ARBA00004606"/>
    </source>
</evidence>
<evidence type="ECO:0000256" key="2">
    <source>
        <dbReference type="ARBA" id="ARBA00006462"/>
    </source>
</evidence>